<dbReference type="EMBL" id="ML977566">
    <property type="protein sequence ID" value="KAF2004584.1"/>
    <property type="molecule type" value="Genomic_DNA"/>
</dbReference>
<dbReference type="GO" id="GO:0016616">
    <property type="term" value="F:oxidoreductase activity, acting on the CH-OH group of donors, NAD or NADP as acceptor"/>
    <property type="evidence" value="ECO:0007669"/>
    <property type="project" value="TreeGrafter"/>
</dbReference>
<dbReference type="InterPro" id="IPR036291">
    <property type="entry name" value="NAD(P)-bd_dom_sf"/>
</dbReference>
<dbReference type="PANTHER" id="PTHR42760">
    <property type="entry name" value="SHORT-CHAIN DEHYDROGENASES/REDUCTASES FAMILY MEMBER"/>
    <property type="match status" value="1"/>
</dbReference>
<dbReference type="NCBIfam" id="NF005559">
    <property type="entry name" value="PRK07231.1"/>
    <property type="match status" value="1"/>
</dbReference>
<evidence type="ECO:0000256" key="1">
    <source>
        <dbReference type="ARBA" id="ARBA00006484"/>
    </source>
</evidence>
<sequence>MIGRLQGKTAIITGSSSGIGRAIALLYARHGANIILSDLRPSPRNIKPESTSLSTAQELSALSAPHIFQKCDTTSSEDVEALVARAVEKFGRVDVMVNNAGVAQDDERVWEMEESTWDQVVGVNLKGVFLGTKWAARQMRGQVPLEGSGGDRGWIVNLSSILGLGGQAGSAAYTASKHGVMGLTKSAAIECAPDQIHVNAICPGYTKTSMTKLALDKEANASWLLRRHPFRGFGEAEDIARAALFLASEDAGWVTGVGLPVDGGYDAF</sequence>
<organism evidence="3 4">
    <name type="scientific">Amniculicola lignicola CBS 123094</name>
    <dbReference type="NCBI Taxonomy" id="1392246"/>
    <lineage>
        <taxon>Eukaryota</taxon>
        <taxon>Fungi</taxon>
        <taxon>Dikarya</taxon>
        <taxon>Ascomycota</taxon>
        <taxon>Pezizomycotina</taxon>
        <taxon>Dothideomycetes</taxon>
        <taxon>Pleosporomycetidae</taxon>
        <taxon>Pleosporales</taxon>
        <taxon>Amniculicolaceae</taxon>
        <taxon>Amniculicola</taxon>
    </lineage>
</organism>
<dbReference type="Proteomes" id="UP000799779">
    <property type="component" value="Unassembled WGS sequence"/>
</dbReference>
<evidence type="ECO:0000313" key="4">
    <source>
        <dbReference type="Proteomes" id="UP000799779"/>
    </source>
</evidence>
<dbReference type="AlphaFoldDB" id="A0A6A5WUF8"/>
<dbReference type="Gene3D" id="3.40.50.720">
    <property type="entry name" value="NAD(P)-binding Rossmann-like Domain"/>
    <property type="match status" value="1"/>
</dbReference>
<gene>
    <name evidence="3" type="ORF">P154DRAFT_551869</name>
</gene>
<dbReference type="SUPFAM" id="SSF51735">
    <property type="entry name" value="NAD(P)-binding Rossmann-fold domains"/>
    <property type="match status" value="1"/>
</dbReference>
<dbReference type="OrthoDB" id="417891at2759"/>
<dbReference type="Pfam" id="PF13561">
    <property type="entry name" value="adh_short_C2"/>
    <property type="match status" value="1"/>
</dbReference>
<evidence type="ECO:0000313" key="3">
    <source>
        <dbReference type="EMBL" id="KAF2004584.1"/>
    </source>
</evidence>
<name>A0A6A5WUF8_9PLEO</name>
<keyword evidence="4" id="KW-1185">Reference proteome</keyword>
<dbReference type="InterPro" id="IPR002347">
    <property type="entry name" value="SDR_fam"/>
</dbReference>
<protein>
    <submittedName>
        <fullName evidence="3">Putative short chain type dehydrogenase</fullName>
    </submittedName>
</protein>
<dbReference type="PANTHER" id="PTHR42760:SF124">
    <property type="entry name" value="SHORT-CHAIN DEHYDROGENASE_REDUCTASE"/>
    <property type="match status" value="1"/>
</dbReference>
<keyword evidence="2" id="KW-0521">NADP</keyword>
<comment type="similarity">
    <text evidence="1">Belongs to the short-chain dehydrogenases/reductases (SDR) family.</text>
</comment>
<dbReference type="FunFam" id="3.40.50.720:FF:000084">
    <property type="entry name" value="Short-chain dehydrogenase reductase"/>
    <property type="match status" value="1"/>
</dbReference>
<dbReference type="PROSITE" id="PS00061">
    <property type="entry name" value="ADH_SHORT"/>
    <property type="match status" value="1"/>
</dbReference>
<dbReference type="InterPro" id="IPR020904">
    <property type="entry name" value="Sc_DH/Rdtase_CS"/>
</dbReference>
<reference evidence="3" key="1">
    <citation type="journal article" date="2020" name="Stud. Mycol.">
        <title>101 Dothideomycetes genomes: a test case for predicting lifestyles and emergence of pathogens.</title>
        <authorList>
            <person name="Haridas S."/>
            <person name="Albert R."/>
            <person name="Binder M."/>
            <person name="Bloem J."/>
            <person name="Labutti K."/>
            <person name="Salamov A."/>
            <person name="Andreopoulos B."/>
            <person name="Baker S."/>
            <person name="Barry K."/>
            <person name="Bills G."/>
            <person name="Bluhm B."/>
            <person name="Cannon C."/>
            <person name="Castanera R."/>
            <person name="Culley D."/>
            <person name="Daum C."/>
            <person name="Ezra D."/>
            <person name="Gonzalez J."/>
            <person name="Henrissat B."/>
            <person name="Kuo A."/>
            <person name="Liang C."/>
            <person name="Lipzen A."/>
            <person name="Lutzoni F."/>
            <person name="Magnuson J."/>
            <person name="Mondo S."/>
            <person name="Nolan M."/>
            <person name="Ohm R."/>
            <person name="Pangilinan J."/>
            <person name="Park H.-J."/>
            <person name="Ramirez L."/>
            <person name="Alfaro M."/>
            <person name="Sun H."/>
            <person name="Tritt A."/>
            <person name="Yoshinaga Y."/>
            <person name="Zwiers L.-H."/>
            <person name="Turgeon B."/>
            <person name="Goodwin S."/>
            <person name="Spatafora J."/>
            <person name="Crous P."/>
            <person name="Grigoriev I."/>
        </authorList>
    </citation>
    <scope>NUCLEOTIDE SEQUENCE</scope>
    <source>
        <strain evidence="3">CBS 123094</strain>
    </source>
</reference>
<evidence type="ECO:0000256" key="2">
    <source>
        <dbReference type="ARBA" id="ARBA00022857"/>
    </source>
</evidence>
<accession>A0A6A5WUF8</accession>
<proteinExistence type="inferred from homology"/>
<dbReference type="PRINTS" id="PR00080">
    <property type="entry name" value="SDRFAMILY"/>
</dbReference>
<dbReference type="PRINTS" id="PR00081">
    <property type="entry name" value="GDHRDH"/>
</dbReference>